<accession>A0ACB7P8T9</accession>
<gene>
    <name evidence="1" type="ORF">F5144DRAFT_629821</name>
</gene>
<keyword evidence="2" id="KW-1185">Reference proteome</keyword>
<dbReference type="Proteomes" id="UP000724584">
    <property type="component" value="Unassembled WGS sequence"/>
</dbReference>
<comment type="caution">
    <text evidence="1">The sequence shown here is derived from an EMBL/GenBank/DDBJ whole genome shotgun (WGS) entry which is preliminary data.</text>
</comment>
<organism evidence="1 2">
    <name type="scientific">Chaetomium tenue</name>
    <dbReference type="NCBI Taxonomy" id="1854479"/>
    <lineage>
        <taxon>Eukaryota</taxon>
        <taxon>Fungi</taxon>
        <taxon>Dikarya</taxon>
        <taxon>Ascomycota</taxon>
        <taxon>Pezizomycotina</taxon>
        <taxon>Sordariomycetes</taxon>
        <taxon>Sordariomycetidae</taxon>
        <taxon>Sordariales</taxon>
        <taxon>Chaetomiaceae</taxon>
        <taxon>Chaetomium</taxon>
    </lineage>
</organism>
<evidence type="ECO:0000313" key="2">
    <source>
        <dbReference type="Proteomes" id="UP000724584"/>
    </source>
</evidence>
<evidence type="ECO:0000313" key="1">
    <source>
        <dbReference type="EMBL" id="KAH6631883.1"/>
    </source>
</evidence>
<reference evidence="1 2" key="1">
    <citation type="journal article" date="2021" name="Nat. Commun.">
        <title>Genetic determinants of endophytism in the Arabidopsis root mycobiome.</title>
        <authorList>
            <person name="Mesny F."/>
            <person name="Miyauchi S."/>
            <person name="Thiergart T."/>
            <person name="Pickel B."/>
            <person name="Atanasova L."/>
            <person name="Karlsson M."/>
            <person name="Huettel B."/>
            <person name="Barry K.W."/>
            <person name="Haridas S."/>
            <person name="Chen C."/>
            <person name="Bauer D."/>
            <person name="Andreopoulos W."/>
            <person name="Pangilinan J."/>
            <person name="LaButti K."/>
            <person name="Riley R."/>
            <person name="Lipzen A."/>
            <person name="Clum A."/>
            <person name="Drula E."/>
            <person name="Henrissat B."/>
            <person name="Kohler A."/>
            <person name="Grigoriev I.V."/>
            <person name="Martin F.M."/>
            <person name="Hacquard S."/>
        </authorList>
    </citation>
    <scope>NUCLEOTIDE SEQUENCE [LARGE SCALE GENOMIC DNA]</scope>
    <source>
        <strain evidence="1 2">MPI-SDFR-AT-0079</strain>
    </source>
</reference>
<dbReference type="EMBL" id="JAGIZQ010000004">
    <property type="protein sequence ID" value="KAH6631883.1"/>
    <property type="molecule type" value="Genomic_DNA"/>
</dbReference>
<proteinExistence type="predicted"/>
<protein>
    <submittedName>
        <fullName evidence="1">Uncharacterized protein</fullName>
    </submittedName>
</protein>
<name>A0ACB7P8T9_9PEZI</name>
<sequence length="2441" mass="268088">MPPPPRNSSSASLSATPGLAKGPNNNWPTHLRHFSRSSHDRSLEHAYSNSPGDTASSNSTIRERPSSRLSSRLRTERRWTVTVNESLARDEVLLNLDLIGDDIKPGSLVAIDVVKADSEKPLQNSHPRHLQDRKDSATGGCAERRYICVAKDMPRELKARYASVEVYVAKHVADAFAMRKGTQVTLTPIDENNPALEASHVELCFKDQYLSRADMWRMAVGELAERTVFKGQMVLFMGTVKAQVTAVYVDGRKAQSAFFGRHTKPVFRSESARYVLFIQMAREMWDFDQDGSGEIMFNKVVNGFLPALFKKWAAMKVKHLVTIVLFARVEYDTGISTELASASAHHGYYTGVQASEDQRPYKDFYRVVVSEMGSGEWTRILHQLKREFNYFRKDISTYHQRAMEPTNPGDDSGEQEVLLNRIKAEASRAIHGNFLEAINMASSLYAHDYIDRDLTRTGVSVVVISPSPGVFEVEYDALRRTTEALACNGIGIELICIPNIPLHSVPLFRYRNPRQPGQVQRKTKVDISQGSTPKQTTLTFGSYSSLAGSYSPNKRIEGSRNGEPAGPLSSQEEWVSAIPQWLHVSYWTGASEEELSYQGIALSVSDATQKLPSDEFPIRCRMYDLQMRSVMETNEIETKPLHTDPCYPLNAVLASQISNPHFDLDNDGNVIIPNARVPETLFDHVFGFQKFAPDRHRKPGEKSIWKQLQEYDDCRARLPSHRNANQTRRCRDHEETPRRQALEDTSPLGTSYTDRRPSTVGQQTLPEFSPYHRPTSQRLEIPPVNRKSMSAQSNKSEPKASSSPLKGPKFMRHISLGNRGFGIAAPKVATAEVSMESAGASKTLTPSRSSQDLRVTPSKPGQRPSSSRRLTGGASTSALSPALSPFSFAPGPQFPTDSPARPIVIRNQQLEPAAMLSGSSILATTLRPEPVGHDRDFRYSNAIRAEDAKKLYNSKLLAGAIPELPSTLSPKTALSPWLTVLNPSNPDTNDVDMAMLYSRWQHVFPRPQEMRIMKWKGLCSPAAVPLTSEYFPSRDQFEAQYERQPYNVSQDFDEELQEEPKSRDELLRELVSLRFSQGFQIVVGPAVAKAFGQKQVKVADIFSRNHMMEDGISIFMSVGNTIHQLSCVNGSEVEVNIFVRKPTDSFGPSFSSPTLYKPAIRTLLDGGYRTSEFDLVAPKAERNWNYIDAFIAGHNDELTEHLRFWRARFVLIPMTGRRSSMPGTETGDNEEEIRIEGIRKLAQMWQKHRYVPPNERRLQGSGSTRSKKDTNPLDIVYKTEDASVVIAAELETLPLLEGLDRKGQLVRNREPFSKKNINFAALAEAMQQPVENGGVRMQNRRWHFRLHYNCFIGSDMTSWLLDNFDDLEDREEAEALGKRLMVPDDKEKEGKKDNGLFVHVEKRHQFRDGQYFYQISNEFAKPHPPGWFNAKRGQGSMPSTPMGEQPPRDGRPSFSRPTSIHEEDSPESGETTPTAPQAPTGNKPKVVLSRVIKYDVDHRKRSYRPEMVELHYDRLHNPDNCYHLRIDWMNVTAKLVEDVIENWAREAGQYGLRLVEVPIAEACAISEINPFRRPYKIKLAVPPPDQSPVTYYDPTSFTPQAHPGRQFYQKAILRRFDFVLDMEAASNFPSDVDVSYSWGRPDFRYTQYIHRSGSILAEITDDGHFLVLANRLYSSRAFAAREREMQKELRVERQEQGPAIGTPGLGSSIRVITPSSYTPYSIPTPLPPYDSSPAASPALRPTTTTTTTTAPTSSLLSPVVRPALSAPGTTPGSTSASGTPGLTQTPNQNQGQPGKPPSTSTTTTACTGGGGGGGPGSGWSTWTTREPEWIKDELENFCLDAAALEAFYRELKTAAPATTSAGGAAMTPAFGAVGGGAGAGAGGGIGPVPEGSIPVLGLPPGVLAAAATAAAACASVSSVGVGGSVGGGGGGGSDSVSLRAASPSPAFVSASVESGHATPTITQGVLRRRTSNRDRSSEATAAHAQQTEKPKKQRTFFKHLTPKEPFTVRNQIQRTLFGSWINILLLAAPVGIAINYIHSVDRIAVFVVNFIAIVPLAAMLGFATEEIALRTGETLGGLLNATFGNAVELIVAIIALAHNEVVIVQTSLIGSILSNLLLVMGMCFFFGGLRRQEQYFNTTVAQTAASLLALAVAGVIVPTVFDMASKTPQSDVAKLSRGTSVILLVVYGAYLFFQLKTHSAVFAQESQKVEAKPFRTPSLKEGAIAQGFVAPAGVIGGHGLPSSSTDNERMRSLLTNPPRKNLQNDGGNDEEDEGEEPQLHFNVAVATLALSTVIIAFCAEFMVDGISAVTAGGTVSAEFVGLILLPIVGNAAEHATAVTVAIKDKMDLAIGVAVGSSMQVALFLIPLLVIIGWGMGMDEMALSFDPFQVAVLFVAVLLVNYLIADGKSHWLEGMLLICLYCIIAVCAWWYPAKDPQLGGEA</sequence>